<dbReference type="SMART" id="SM00409">
    <property type="entry name" value="IG"/>
    <property type="match status" value="3"/>
</dbReference>
<name>A0A6S7G2M7_PARCT</name>
<dbReference type="Gene3D" id="2.60.40.10">
    <property type="entry name" value="Immunoglobulins"/>
    <property type="match status" value="2"/>
</dbReference>
<keyword evidence="2" id="KW-1015">Disulfide bond</keyword>
<dbReference type="EMBL" id="CACRXK020000974">
    <property type="protein sequence ID" value="CAB3986178.1"/>
    <property type="molecule type" value="Genomic_DNA"/>
</dbReference>
<dbReference type="PROSITE" id="PS50835">
    <property type="entry name" value="IG_LIKE"/>
    <property type="match status" value="2"/>
</dbReference>
<dbReference type="InterPro" id="IPR052598">
    <property type="entry name" value="IgSF_CEA-related"/>
</dbReference>
<evidence type="ECO:0000256" key="4">
    <source>
        <dbReference type="ARBA" id="ARBA00023319"/>
    </source>
</evidence>
<evidence type="ECO:0000313" key="6">
    <source>
        <dbReference type="Proteomes" id="UP001152795"/>
    </source>
</evidence>
<dbReference type="InterPro" id="IPR013783">
    <property type="entry name" value="Ig-like_fold"/>
</dbReference>
<dbReference type="InterPro" id="IPR007110">
    <property type="entry name" value="Ig-like_dom"/>
</dbReference>
<accession>A0A6S7G2M7</accession>
<keyword evidence="6" id="KW-1185">Reference proteome</keyword>
<dbReference type="SUPFAM" id="SSF48726">
    <property type="entry name" value="Immunoglobulin"/>
    <property type="match status" value="2"/>
</dbReference>
<keyword evidence="4" id="KW-0393">Immunoglobulin domain</keyword>
<organism evidence="5 6">
    <name type="scientific">Paramuricea clavata</name>
    <name type="common">Red gorgonian</name>
    <name type="synonym">Violescent sea-whip</name>
    <dbReference type="NCBI Taxonomy" id="317549"/>
    <lineage>
        <taxon>Eukaryota</taxon>
        <taxon>Metazoa</taxon>
        <taxon>Cnidaria</taxon>
        <taxon>Anthozoa</taxon>
        <taxon>Octocorallia</taxon>
        <taxon>Malacalcyonacea</taxon>
        <taxon>Plexauridae</taxon>
        <taxon>Paramuricea</taxon>
    </lineage>
</organism>
<gene>
    <name evidence="5" type="ORF">PACLA_8A031009</name>
</gene>
<evidence type="ECO:0000256" key="1">
    <source>
        <dbReference type="ARBA" id="ARBA00022729"/>
    </source>
</evidence>
<proteinExistence type="predicted"/>
<keyword evidence="5" id="KW-0675">Receptor</keyword>
<keyword evidence="1" id="KW-0732">Signal</keyword>
<comment type="caution">
    <text evidence="5">The sequence shown here is derived from an EMBL/GenBank/DDBJ whole genome shotgun (WGS) entry which is preliminary data.</text>
</comment>
<evidence type="ECO:0000313" key="5">
    <source>
        <dbReference type="EMBL" id="CAB3986178.1"/>
    </source>
</evidence>
<dbReference type="AlphaFoldDB" id="A0A6S7G2M7"/>
<dbReference type="InterPro" id="IPR036179">
    <property type="entry name" value="Ig-like_dom_sf"/>
</dbReference>
<dbReference type="Pfam" id="PF13927">
    <property type="entry name" value="Ig_3"/>
    <property type="match status" value="1"/>
</dbReference>
<protein>
    <submittedName>
        <fullName evidence="5">B-cell receptor CD22-like</fullName>
    </submittedName>
</protein>
<dbReference type="Pfam" id="PF13895">
    <property type="entry name" value="Ig_2"/>
    <property type="match status" value="1"/>
</dbReference>
<dbReference type="PANTHER" id="PTHR44337:SF20">
    <property type="entry name" value="CARCINOEMBRYONIC ANTIGEN-RELATED CELL ADHESION MOLECULE 5-RELATED"/>
    <property type="match status" value="1"/>
</dbReference>
<dbReference type="PANTHER" id="PTHR44337">
    <property type="entry name" value="CARCINOEMBRYONIC ANTIGEN-RELATED CELL ADHESION MOLECULE 8"/>
    <property type="match status" value="1"/>
</dbReference>
<sequence length="508" mass="55835">MHTKSQKLGENAFLADPKLKKSFTGGRIGSVSHICISSFNCYQSRKNFTPYKTTHHIIALGGQFTGIFVKQINITRYMTGLAFAILLGLYFLLFPCKGLGVIISPRDGTKLTFVPGSSRNITWTFDDAKAAYRDWSFTSSDGLGSGLLGGIVSDFEPQTTTDVLPGVNIIKPGTLALSNVDQNYNGTYTFLLKVNGKPDDTSDVIVFIAIKPTVTTCSSPVTVIEGNDLTCECQGQGGNPAANVTWFKDDIQIGKTGKEEQTLTRRNVSAADSGTYKCVAESYPDAKFKDERLITVVVKLKFKPNETAIRLTPERSVIGESVNITCESSGLPKPRYSIIHNDTEVSSERTYTISKVNWSDAGTYQCTVENELGRNSKYSCLTVVGEKAASKKVDCESSTETVVVWHIVVSLVSGVIIGLFLSHIVSCSRRRWFINRKPGRSSEPKTADIDTTYQELDLTKINTEDNYQSLRVNAASYDAGNRAANDNDSTYTELNKTRDVENNYQSLT</sequence>
<dbReference type="OrthoDB" id="5989357at2759"/>
<evidence type="ECO:0000256" key="2">
    <source>
        <dbReference type="ARBA" id="ARBA00023157"/>
    </source>
</evidence>
<reference evidence="5" key="1">
    <citation type="submission" date="2020-04" db="EMBL/GenBank/DDBJ databases">
        <authorList>
            <person name="Alioto T."/>
            <person name="Alioto T."/>
            <person name="Gomez Garrido J."/>
        </authorList>
    </citation>
    <scope>NUCLEOTIDE SEQUENCE</scope>
    <source>
        <strain evidence="5">A484AB</strain>
    </source>
</reference>
<dbReference type="InterPro" id="IPR003598">
    <property type="entry name" value="Ig_sub2"/>
</dbReference>
<dbReference type="SMART" id="SM00408">
    <property type="entry name" value="IGc2"/>
    <property type="match status" value="2"/>
</dbReference>
<dbReference type="InterPro" id="IPR003599">
    <property type="entry name" value="Ig_sub"/>
</dbReference>
<dbReference type="Proteomes" id="UP001152795">
    <property type="component" value="Unassembled WGS sequence"/>
</dbReference>
<evidence type="ECO:0000256" key="3">
    <source>
        <dbReference type="ARBA" id="ARBA00023180"/>
    </source>
</evidence>
<keyword evidence="3" id="KW-0325">Glycoprotein</keyword>